<feature type="compositionally biased region" description="Low complexity" evidence="1">
    <location>
        <begin position="79"/>
        <end position="93"/>
    </location>
</feature>
<evidence type="ECO:0000313" key="3">
    <source>
        <dbReference type="Proteomes" id="UP000717585"/>
    </source>
</evidence>
<dbReference type="EMBL" id="JAHDYR010000062">
    <property type="protein sequence ID" value="KAG9390838.1"/>
    <property type="molecule type" value="Genomic_DNA"/>
</dbReference>
<dbReference type="Proteomes" id="UP000717585">
    <property type="component" value="Unassembled WGS sequence"/>
</dbReference>
<feature type="compositionally biased region" description="Polar residues" evidence="1">
    <location>
        <begin position="96"/>
        <end position="105"/>
    </location>
</feature>
<proteinExistence type="predicted"/>
<evidence type="ECO:0000313" key="2">
    <source>
        <dbReference type="EMBL" id="KAG9390838.1"/>
    </source>
</evidence>
<feature type="compositionally biased region" description="Low complexity" evidence="1">
    <location>
        <begin position="36"/>
        <end position="45"/>
    </location>
</feature>
<gene>
    <name evidence="2" type="ORF">J8273_7097</name>
</gene>
<accession>A0A8J6AQC0</accession>
<protein>
    <submittedName>
        <fullName evidence="2">Uncharacterized protein</fullName>
    </submittedName>
</protein>
<evidence type="ECO:0000256" key="1">
    <source>
        <dbReference type="SAM" id="MobiDB-lite"/>
    </source>
</evidence>
<dbReference type="AlphaFoldDB" id="A0A8J6AQC0"/>
<feature type="compositionally biased region" description="Basic and acidic residues" evidence="1">
    <location>
        <begin position="46"/>
        <end position="62"/>
    </location>
</feature>
<comment type="caution">
    <text evidence="2">The sequence shown here is derived from an EMBL/GenBank/DDBJ whole genome shotgun (WGS) entry which is preliminary data.</text>
</comment>
<feature type="region of interest" description="Disordered" evidence="1">
    <location>
        <begin position="18"/>
        <end position="146"/>
    </location>
</feature>
<keyword evidence="3" id="KW-1185">Reference proteome</keyword>
<sequence>MSSGRGVDWAQAVNSLTSSPYSHKAQFSPAARHSPKISSSSLNSPSKRDDLSLSSAEARELMQDISGPVSIDSDGHFISSPSRSSSATTSPLSGKASPNHNSAPHTPTAHHSSRPSRLNILNQPLDDDIPRSPMVVVTDQGFMDAN</sequence>
<name>A0A8J6AQC0_9EUKA</name>
<reference evidence="2" key="1">
    <citation type="submission" date="2021-05" db="EMBL/GenBank/DDBJ databases">
        <title>A free-living protist that lacks canonical eukaryotic 1 DNA replication and segregation systems.</title>
        <authorList>
            <person name="Salas-Leiva D.E."/>
            <person name="Tromer E.C."/>
            <person name="Curtis B.A."/>
            <person name="Jerlstrom-Hultqvist J."/>
            <person name="Kolisko M."/>
            <person name="Yi Z."/>
            <person name="Salas-Leiva J.S."/>
            <person name="Gallot-Lavallee L."/>
            <person name="Kops G.J.P.L."/>
            <person name="Archibald J.M."/>
            <person name="Simpson A.G.B."/>
            <person name="Roger A.J."/>
        </authorList>
    </citation>
    <scope>NUCLEOTIDE SEQUENCE</scope>
    <source>
        <strain evidence="2">BICM</strain>
    </source>
</reference>
<organism evidence="2 3">
    <name type="scientific">Carpediemonas membranifera</name>
    <dbReference type="NCBI Taxonomy" id="201153"/>
    <lineage>
        <taxon>Eukaryota</taxon>
        <taxon>Metamonada</taxon>
        <taxon>Carpediemonas-like organisms</taxon>
        <taxon>Carpediemonas</taxon>
    </lineage>
</organism>